<protein>
    <recommendedName>
        <fullName evidence="4">PE domain-containing protein</fullName>
    </recommendedName>
</protein>
<evidence type="ECO:0000313" key="2">
    <source>
        <dbReference type="EMBL" id="KEI42997.1"/>
    </source>
</evidence>
<keyword evidence="3" id="KW-1185">Reference proteome</keyword>
<evidence type="ECO:0000313" key="3">
    <source>
        <dbReference type="Proteomes" id="UP000031419"/>
    </source>
</evidence>
<evidence type="ECO:0008006" key="4">
    <source>
        <dbReference type="Google" id="ProtNLM"/>
    </source>
</evidence>
<dbReference type="AlphaFoldDB" id="A0A073AV78"/>
<name>A0A073AV78_9PSEU</name>
<reference evidence="2 3" key="1">
    <citation type="submission" date="2014-06" db="EMBL/GenBank/DDBJ databases">
        <title>Saccharopolyspora rectivirgula DSM-43113 Genome sequencing.</title>
        <authorList>
            <person name="Barrera C."/>
            <person name="Millon L."/>
            <person name="Rognon B."/>
            <person name="Zaugg C."/>
            <person name="Monod M."/>
        </authorList>
    </citation>
    <scope>NUCLEOTIDE SEQUENCE [LARGE SCALE GENOMIC DNA]</scope>
    <source>
        <strain evidence="2 3">DSM 43113</strain>
    </source>
</reference>
<dbReference type="Proteomes" id="UP000031419">
    <property type="component" value="Unassembled WGS sequence"/>
</dbReference>
<dbReference type="OrthoDB" id="3697873at2"/>
<dbReference type="STRING" id="28042.GU90_17840"/>
<keyword evidence="1" id="KW-0175">Coiled coil</keyword>
<evidence type="ECO:0000256" key="1">
    <source>
        <dbReference type="SAM" id="Coils"/>
    </source>
</evidence>
<accession>A0A073AV78</accession>
<sequence>MTTPPPPPPAPGGAGNTITVNKDNVLAARKAVLEAVEEAEEKLRRLRNKLIIDPPAKDDISVAAATAWNRNLLTNEDSHYNRLLGYVDKIRELGEQLGEAARQYGFTEEQIEASFKTVDRHQD</sequence>
<proteinExistence type="predicted"/>
<feature type="coiled-coil region" evidence="1">
    <location>
        <begin position="22"/>
        <end position="53"/>
    </location>
</feature>
<gene>
    <name evidence="2" type="ORF">GU90_17840</name>
</gene>
<dbReference type="EMBL" id="JNVU01000048">
    <property type="protein sequence ID" value="KEI42997.1"/>
    <property type="molecule type" value="Genomic_DNA"/>
</dbReference>
<organism evidence="2 3">
    <name type="scientific">Saccharopolyspora rectivirgula</name>
    <dbReference type="NCBI Taxonomy" id="28042"/>
    <lineage>
        <taxon>Bacteria</taxon>
        <taxon>Bacillati</taxon>
        <taxon>Actinomycetota</taxon>
        <taxon>Actinomycetes</taxon>
        <taxon>Pseudonocardiales</taxon>
        <taxon>Pseudonocardiaceae</taxon>
        <taxon>Saccharopolyspora</taxon>
    </lineage>
</organism>
<dbReference type="eggNOG" id="ENOG5031YTE">
    <property type="taxonomic scope" value="Bacteria"/>
</dbReference>
<dbReference type="RefSeq" id="WP_029722930.1">
    <property type="nucleotide sequence ID" value="NZ_JAJUIW010000001.1"/>
</dbReference>
<comment type="caution">
    <text evidence="2">The sequence shown here is derived from an EMBL/GenBank/DDBJ whole genome shotgun (WGS) entry which is preliminary data.</text>
</comment>